<proteinExistence type="predicted"/>
<dbReference type="RefSeq" id="WP_241411301.1">
    <property type="nucleotide sequence ID" value="NZ_JAKZGO010000005.1"/>
</dbReference>
<evidence type="ECO:0000313" key="1">
    <source>
        <dbReference type="EMBL" id="MCH7413498.1"/>
    </source>
</evidence>
<sequence>MKLLFLDNEYKRAFNLEIEPPGEDAYNQLTKYTTAYIQKLYESKEKGKVKRNKSF</sequence>
<reference evidence="1" key="1">
    <citation type="submission" date="2022-03" db="EMBL/GenBank/DDBJ databases">
        <title>De novo assembled genomes of Belliella spp. (Cyclobacteriaceae) strains.</title>
        <authorList>
            <person name="Szabo A."/>
            <person name="Korponai K."/>
            <person name="Felfoldi T."/>
        </authorList>
    </citation>
    <scope>NUCLEOTIDE SEQUENCE</scope>
    <source>
        <strain evidence="1">DSM 111903</strain>
    </source>
</reference>
<comment type="caution">
    <text evidence="1">The sequence shown here is derived from an EMBL/GenBank/DDBJ whole genome shotgun (WGS) entry which is preliminary data.</text>
</comment>
<dbReference type="Proteomes" id="UP001165430">
    <property type="component" value="Unassembled WGS sequence"/>
</dbReference>
<organism evidence="1 2">
    <name type="scientific">Belliella alkalica</name>
    <dbReference type="NCBI Taxonomy" id="1730871"/>
    <lineage>
        <taxon>Bacteria</taxon>
        <taxon>Pseudomonadati</taxon>
        <taxon>Bacteroidota</taxon>
        <taxon>Cytophagia</taxon>
        <taxon>Cytophagales</taxon>
        <taxon>Cyclobacteriaceae</taxon>
        <taxon>Belliella</taxon>
    </lineage>
</organism>
<protein>
    <submittedName>
        <fullName evidence="1">Uncharacterized protein</fullName>
    </submittedName>
</protein>
<keyword evidence="2" id="KW-1185">Reference proteome</keyword>
<dbReference type="EMBL" id="JAKZGO010000005">
    <property type="protein sequence ID" value="MCH7413498.1"/>
    <property type="molecule type" value="Genomic_DNA"/>
</dbReference>
<gene>
    <name evidence="1" type="ORF">MM213_08385</name>
</gene>
<accession>A0ABS9VC92</accession>
<name>A0ABS9VC92_9BACT</name>
<evidence type="ECO:0000313" key="2">
    <source>
        <dbReference type="Proteomes" id="UP001165430"/>
    </source>
</evidence>